<evidence type="ECO:0000313" key="2">
    <source>
        <dbReference type="EMBL" id="OZI77883.1"/>
    </source>
</evidence>
<dbReference type="AlphaFoldDB" id="A0A261VX59"/>
<feature type="region of interest" description="Disordered" evidence="1">
    <location>
        <begin position="175"/>
        <end position="199"/>
    </location>
</feature>
<dbReference type="Pfam" id="PF11445">
    <property type="entry name" value="DUF2894"/>
    <property type="match status" value="1"/>
</dbReference>
<gene>
    <name evidence="2" type="ORF">CAL22_04975</name>
</gene>
<proteinExistence type="predicted"/>
<comment type="caution">
    <text evidence="2">The sequence shown here is derived from an EMBL/GenBank/DDBJ whole genome shotgun (WGS) entry which is preliminary data.</text>
</comment>
<evidence type="ECO:0008006" key="4">
    <source>
        <dbReference type="Google" id="ProtNLM"/>
    </source>
</evidence>
<sequence>MSDADRLQAWRDSGAHLADPLRFARMDALARRASQLSGRARERVEQRLRQCIDDYAARMAAPPPPAPAAPAPSPLTQLLAHLAQDGAADSEPGGLRQAYPELPLLDEFRDIWTRLSADQQLQQSLEQLPENAGPLNSDHLVHRALSHLRTLSPEYLHQFMAYVETLSCLERMHAAAPPAPKASPGKPAKRRPARASSTP</sequence>
<dbReference type="RefSeq" id="WP_094810855.1">
    <property type="nucleotide sequence ID" value="NZ_NEVU01000001.1"/>
</dbReference>
<organism evidence="2 3">
    <name type="scientific">Bordetella genomosp. 12</name>
    <dbReference type="NCBI Taxonomy" id="463035"/>
    <lineage>
        <taxon>Bacteria</taxon>
        <taxon>Pseudomonadati</taxon>
        <taxon>Pseudomonadota</taxon>
        <taxon>Betaproteobacteria</taxon>
        <taxon>Burkholderiales</taxon>
        <taxon>Alcaligenaceae</taxon>
        <taxon>Bordetella</taxon>
    </lineage>
</organism>
<dbReference type="Proteomes" id="UP000216429">
    <property type="component" value="Unassembled WGS sequence"/>
</dbReference>
<dbReference type="OrthoDB" id="6025757at2"/>
<evidence type="ECO:0000313" key="3">
    <source>
        <dbReference type="Proteomes" id="UP000216429"/>
    </source>
</evidence>
<dbReference type="EMBL" id="NEVU01000001">
    <property type="protein sequence ID" value="OZI77883.1"/>
    <property type="molecule type" value="Genomic_DNA"/>
</dbReference>
<protein>
    <recommendedName>
        <fullName evidence="4">DUF2894 domain-containing protein</fullName>
    </recommendedName>
</protein>
<evidence type="ECO:0000256" key="1">
    <source>
        <dbReference type="SAM" id="MobiDB-lite"/>
    </source>
</evidence>
<dbReference type="InterPro" id="IPR021549">
    <property type="entry name" value="DUF2894"/>
</dbReference>
<keyword evidence="3" id="KW-1185">Reference proteome</keyword>
<reference evidence="3" key="1">
    <citation type="submission" date="2017-05" db="EMBL/GenBank/DDBJ databases">
        <title>Complete and WGS of Bordetella genogroups.</title>
        <authorList>
            <person name="Spilker T."/>
            <person name="Lipuma J."/>
        </authorList>
    </citation>
    <scope>NUCLEOTIDE SEQUENCE [LARGE SCALE GENOMIC DNA]</scope>
    <source>
        <strain evidence="3">AU6712</strain>
    </source>
</reference>
<accession>A0A261VX59</accession>
<name>A0A261VX59_9BORD</name>